<keyword evidence="2 4" id="KW-0012">Acyltransferase</keyword>
<evidence type="ECO:0000256" key="4">
    <source>
        <dbReference type="PIRNR" id="PIRNR000446"/>
    </source>
</evidence>
<gene>
    <name evidence="6" type="primary">fabD</name>
    <name evidence="6" type="ORF">ACJDUG_16920</name>
</gene>
<accession>A0ABW8T7Y7</accession>
<dbReference type="SMART" id="SM00827">
    <property type="entry name" value="PKS_AT"/>
    <property type="match status" value="1"/>
</dbReference>
<reference evidence="6 7" key="1">
    <citation type="submission" date="2024-11" db="EMBL/GenBank/DDBJ databases">
        <authorList>
            <person name="Heng Y.C."/>
            <person name="Lim A.C.H."/>
            <person name="Lee J.K.Y."/>
            <person name="Kittelmann S."/>
        </authorList>
    </citation>
    <scope>NUCLEOTIDE SEQUENCE [LARGE SCALE GENOMIC DNA]</scope>
    <source>
        <strain evidence="6 7">WILCCON 0185</strain>
    </source>
</reference>
<dbReference type="PANTHER" id="PTHR42681">
    <property type="entry name" value="MALONYL-COA-ACYL CARRIER PROTEIN TRANSACYLASE, MITOCHONDRIAL"/>
    <property type="match status" value="1"/>
</dbReference>
<dbReference type="SUPFAM" id="SSF52151">
    <property type="entry name" value="FabD/lysophospholipase-like"/>
    <property type="match status" value="1"/>
</dbReference>
<dbReference type="PIRSF" id="PIRSF000446">
    <property type="entry name" value="Mct"/>
    <property type="match status" value="1"/>
</dbReference>
<comment type="catalytic activity">
    <reaction evidence="3 4">
        <text>holo-[ACP] + malonyl-CoA = malonyl-[ACP] + CoA</text>
        <dbReference type="Rhea" id="RHEA:41792"/>
        <dbReference type="Rhea" id="RHEA-COMP:9623"/>
        <dbReference type="Rhea" id="RHEA-COMP:9685"/>
        <dbReference type="ChEBI" id="CHEBI:57287"/>
        <dbReference type="ChEBI" id="CHEBI:57384"/>
        <dbReference type="ChEBI" id="CHEBI:64479"/>
        <dbReference type="ChEBI" id="CHEBI:78449"/>
        <dbReference type="EC" id="2.3.1.39"/>
    </reaction>
</comment>
<proteinExistence type="inferred from homology"/>
<keyword evidence="1 4" id="KW-0808">Transferase</keyword>
<dbReference type="PANTHER" id="PTHR42681:SF1">
    <property type="entry name" value="MALONYL-COA-ACYL CARRIER PROTEIN TRANSACYLASE, MITOCHONDRIAL"/>
    <property type="match status" value="1"/>
</dbReference>
<dbReference type="EMBL" id="JBJHZZ010000023">
    <property type="protein sequence ID" value="MFL0248628.1"/>
    <property type="molecule type" value="Genomic_DNA"/>
</dbReference>
<dbReference type="InterPro" id="IPR016035">
    <property type="entry name" value="Acyl_Trfase/lysoPLipase"/>
</dbReference>
<dbReference type="InterPro" id="IPR024925">
    <property type="entry name" value="Malonyl_CoA-ACP_transAc"/>
</dbReference>
<dbReference type="InterPro" id="IPR014043">
    <property type="entry name" value="Acyl_transferase_dom"/>
</dbReference>
<dbReference type="RefSeq" id="WP_406771056.1">
    <property type="nucleotide sequence ID" value="NZ_JBJHZZ010000023.1"/>
</dbReference>
<dbReference type="InterPro" id="IPR050858">
    <property type="entry name" value="Mal-CoA-ACP_Trans/PKS_FabD"/>
</dbReference>
<dbReference type="Gene3D" id="3.30.70.250">
    <property type="entry name" value="Malonyl-CoA ACP transacylase, ACP-binding"/>
    <property type="match status" value="1"/>
</dbReference>
<evidence type="ECO:0000256" key="3">
    <source>
        <dbReference type="ARBA" id="ARBA00048462"/>
    </source>
</evidence>
<comment type="similarity">
    <text evidence="4">Belongs to the fabD family.</text>
</comment>
<sequence>MGKIAFVFAGQGAQYAGMGKDLAMNISSSKNIFEEADKALGFEISKLCFEGSKEELDKTENTQPAILTTSIAALKALEEHGIKPDITAGLSLGEYSALVCSGVINFSDAVKLVKKRGRFMQEAVPEGIGSMAAVLGLGANEVREICLQASSNGTVEPANFNCPGQIVMGGEIEAVKAASEMAKEKGAKVIPLSVSAPFHTSMLKSASEKLNEELKAIELGEIGVPVITNVTADYISNKNEIKDFLRRQVMSSVLWEDTIRRMLEDGVDTFVEIGPGKVLSGFIKKIDRKVTTINIEDTKTLEKALEILNSQER</sequence>
<dbReference type="Proteomes" id="UP001623591">
    <property type="component" value="Unassembled WGS sequence"/>
</dbReference>
<evidence type="ECO:0000256" key="1">
    <source>
        <dbReference type="ARBA" id="ARBA00022679"/>
    </source>
</evidence>
<protein>
    <recommendedName>
        <fullName evidence="4">Malonyl CoA-acyl carrier protein transacylase</fullName>
        <ecNumber evidence="4">2.3.1.39</ecNumber>
    </recommendedName>
</protein>
<keyword evidence="7" id="KW-1185">Reference proteome</keyword>
<evidence type="ECO:0000259" key="5">
    <source>
        <dbReference type="SMART" id="SM00827"/>
    </source>
</evidence>
<dbReference type="NCBIfam" id="TIGR00128">
    <property type="entry name" value="fabD"/>
    <property type="match status" value="1"/>
</dbReference>
<evidence type="ECO:0000313" key="7">
    <source>
        <dbReference type="Proteomes" id="UP001623591"/>
    </source>
</evidence>
<evidence type="ECO:0000256" key="2">
    <source>
        <dbReference type="ARBA" id="ARBA00023315"/>
    </source>
</evidence>
<evidence type="ECO:0000313" key="6">
    <source>
        <dbReference type="EMBL" id="MFL0248628.1"/>
    </source>
</evidence>
<organism evidence="6 7">
    <name type="scientific">Candidatus Clostridium stratigraminis</name>
    <dbReference type="NCBI Taxonomy" id="3381661"/>
    <lineage>
        <taxon>Bacteria</taxon>
        <taxon>Bacillati</taxon>
        <taxon>Bacillota</taxon>
        <taxon>Clostridia</taxon>
        <taxon>Eubacteriales</taxon>
        <taxon>Clostridiaceae</taxon>
        <taxon>Clostridium</taxon>
    </lineage>
</organism>
<comment type="caution">
    <text evidence="6">The sequence shown here is derived from an EMBL/GenBank/DDBJ whole genome shotgun (WGS) entry which is preliminary data.</text>
</comment>
<dbReference type="InterPro" id="IPR004410">
    <property type="entry name" value="Malonyl_CoA-ACP_transAc_FabD"/>
</dbReference>
<feature type="domain" description="Malonyl-CoA:ACP transacylase (MAT)" evidence="5">
    <location>
        <begin position="7"/>
        <end position="312"/>
    </location>
</feature>
<dbReference type="InterPro" id="IPR001227">
    <property type="entry name" value="Ac_transferase_dom_sf"/>
</dbReference>
<dbReference type="GO" id="GO:0004314">
    <property type="term" value="F:[acyl-carrier-protein] S-malonyltransferase activity"/>
    <property type="evidence" value="ECO:0007669"/>
    <property type="project" value="UniProtKB-EC"/>
</dbReference>
<dbReference type="InterPro" id="IPR016036">
    <property type="entry name" value="Malonyl_transacylase_ACP-bd"/>
</dbReference>
<dbReference type="SUPFAM" id="SSF55048">
    <property type="entry name" value="Probable ACP-binding domain of malonyl-CoA ACP transacylase"/>
    <property type="match status" value="1"/>
</dbReference>
<dbReference type="EC" id="2.3.1.39" evidence="4"/>
<dbReference type="Gene3D" id="3.40.366.10">
    <property type="entry name" value="Malonyl-Coenzyme A Acyl Carrier Protein, domain 2"/>
    <property type="match status" value="1"/>
</dbReference>
<dbReference type="Pfam" id="PF00698">
    <property type="entry name" value="Acyl_transf_1"/>
    <property type="match status" value="1"/>
</dbReference>
<name>A0ABW8T7Y7_9CLOT</name>